<dbReference type="Proteomes" id="UP000014140">
    <property type="component" value="Unassembled WGS sequence"/>
</dbReference>
<dbReference type="AlphaFoldDB" id="S0GSB7"/>
<accession>S0GSB7</accession>
<evidence type="ECO:0000313" key="1">
    <source>
        <dbReference type="EMBL" id="EOS19857.1"/>
    </source>
</evidence>
<keyword evidence="2" id="KW-1185">Reference proteome</keyword>
<dbReference type="InterPro" id="IPR012547">
    <property type="entry name" value="PDDEXK_9"/>
</dbReference>
<reference evidence="1 2" key="1">
    <citation type="submission" date="2013-04" db="EMBL/GenBank/DDBJ databases">
        <title>The Genome Sequence of Parabacteroides goldsteinii dnLKV18.</title>
        <authorList>
            <consortium name="The Broad Institute Genomics Platform"/>
            <consortium name="The Broad Institute Genome Sequencing Center for Infectious Disease"/>
            <person name="Earl A."/>
            <person name="Xavier R."/>
            <person name="Kuhn K."/>
            <person name="Stappenbeck T."/>
            <person name="Walker B."/>
            <person name="Young S."/>
            <person name="Zeng Q."/>
            <person name="Gargeya S."/>
            <person name="Fitzgerald M."/>
            <person name="Haas B."/>
            <person name="Abouelleil A."/>
            <person name="Allen A.W."/>
            <person name="Alvarado L."/>
            <person name="Arachchi H.M."/>
            <person name="Berlin A.M."/>
            <person name="Chapman S.B."/>
            <person name="Gainer-Dewar J."/>
            <person name="Goldberg J."/>
            <person name="Griggs A."/>
            <person name="Gujja S."/>
            <person name="Hansen M."/>
            <person name="Howarth C."/>
            <person name="Imamovic A."/>
            <person name="Ireland A."/>
            <person name="Larimer J."/>
            <person name="McCowan C."/>
            <person name="Murphy C."/>
            <person name="Pearson M."/>
            <person name="Poon T.W."/>
            <person name="Priest M."/>
            <person name="Roberts A."/>
            <person name="Saif S."/>
            <person name="Shea T."/>
            <person name="Sisk P."/>
            <person name="Sykes S."/>
            <person name="Wortman J."/>
            <person name="Nusbaum C."/>
            <person name="Birren B."/>
        </authorList>
    </citation>
    <scope>NUCLEOTIDE SEQUENCE [LARGE SCALE GENOMIC DNA]</scope>
    <source>
        <strain evidence="2">dnLKV18</strain>
    </source>
</reference>
<dbReference type="HOGENOM" id="CLU_200574_0_0_10"/>
<proteinExistence type="predicted"/>
<dbReference type="Pfam" id="PF08011">
    <property type="entry name" value="PDDEXK_9"/>
    <property type="match status" value="1"/>
</dbReference>
<evidence type="ECO:0000313" key="2">
    <source>
        <dbReference type="Proteomes" id="UP000014140"/>
    </source>
</evidence>
<organism evidence="1 2">
    <name type="scientific">Parabacteroides goldsteinii dnLKV18</name>
    <dbReference type="NCBI Taxonomy" id="1235789"/>
    <lineage>
        <taxon>Bacteria</taxon>
        <taxon>Pseudomonadati</taxon>
        <taxon>Bacteroidota</taxon>
        <taxon>Bacteroidia</taxon>
        <taxon>Bacteroidales</taxon>
        <taxon>Tannerellaceae</taxon>
        <taxon>Parabacteroides</taxon>
    </lineage>
</organism>
<comment type="caution">
    <text evidence="1">The sequence shown here is derived from an EMBL/GenBank/DDBJ whole genome shotgun (WGS) entry which is preliminary data.</text>
</comment>
<dbReference type="PATRIC" id="fig|1235789.3.peg.533"/>
<dbReference type="EMBL" id="ASSQ01000001">
    <property type="protein sequence ID" value="EOS19857.1"/>
    <property type="molecule type" value="Genomic_DNA"/>
</dbReference>
<name>S0GSB7_9BACT</name>
<protein>
    <submittedName>
        <fullName evidence="1">Uncharacterized protein</fullName>
    </submittedName>
</protein>
<gene>
    <name evidence="1" type="ORF">C803_00538</name>
</gene>
<sequence length="63" mass="7241">MELKLFDPLYDESVEETLSSALRQIEDKQYTASLHAVGITNVLEMAITFDGKRVWIKTKEQPL</sequence>